<dbReference type="SUPFAM" id="SSF55811">
    <property type="entry name" value="Nudix"/>
    <property type="match status" value="1"/>
</dbReference>
<dbReference type="AlphaFoldDB" id="A0A3B0QKV2"/>
<dbReference type="Pfam" id="PF00293">
    <property type="entry name" value="NUDIX"/>
    <property type="match status" value="1"/>
</dbReference>
<proteinExistence type="predicted"/>
<dbReference type="InterPro" id="IPR000086">
    <property type="entry name" value="NUDIX_hydrolase_dom"/>
</dbReference>
<dbReference type="PANTHER" id="PTHR10885:SF0">
    <property type="entry name" value="ISOPENTENYL-DIPHOSPHATE DELTA-ISOMERASE"/>
    <property type="match status" value="1"/>
</dbReference>
<dbReference type="InterPro" id="IPR015797">
    <property type="entry name" value="NUDIX_hydrolase-like_dom_sf"/>
</dbReference>
<protein>
    <submittedName>
        <fullName evidence="3">Nudix hydrolase YfcD</fullName>
        <ecNumber evidence="3">3.6.-.-</ecNumber>
    </submittedName>
</protein>
<dbReference type="PROSITE" id="PS51462">
    <property type="entry name" value="NUDIX"/>
    <property type="match status" value="1"/>
</dbReference>
<dbReference type="Gene3D" id="3.90.79.10">
    <property type="entry name" value="Nucleoside Triphosphate Pyrophosphohydrolase"/>
    <property type="match status" value="1"/>
</dbReference>
<evidence type="ECO:0000259" key="2">
    <source>
        <dbReference type="PROSITE" id="PS51462"/>
    </source>
</evidence>
<dbReference type="GO" id="GO:0016787">
    <property type="term" value="F:hydrolase activity"/>
    <property type="evidence" value="ECO:0007669"/>
    <property type="project" value="UniProtKB-KW"/>
</dbReference>
<feature type="domain" description="Nudix hydrolase" evidence="2">
    <location>
        <begin position="29"/>
        <end position="167"/>
    </location>
</feature>
<dbReference type="PROSITE" id="PS00893">
    <property type="entry name" value="NUDIX_BOX"/>
    <property type="match status" value="1"/>
</dbReference>
<dbReference type="EMBL" id="UOEB01000005">
    <property type="protein sequence ID" value="VAV82464.1"/>
    <property type="molecule type" value="Genomic_DNA"/>
</dbReference>
<sequence>MDEYLDILTKDGQPTGKTALKSEAHKKGLFHATVHIWFYTATGDVLFQKRSATKETFPNYWDVSVAGHVLAGETIEDAALREVKEEIGIAILKTELVKIDVRKNINYHPNGIIDCEFQNVFLCKLDIDLHALNKQDEEVDALCLRSLEEFKYFTANRNEAFKLVPADYSYYTFVIDSITNVL</sequence>
<dbReference type="PANTHER" id="PTHR10885">
    <property type="entry name" value="ISOPENTENYL-DIPHOSPHATE DELTA-ISOMERASE"/>
    <property type="match status" value="1"/>
</dbReference>
<dbReference type="InterPro" id="IPR020084">
    <property type="entry name" value="NUDIX_hydrolase_CS"/>
</dbReference>
<dbReference type="CDD" id="cd04692">
    <property type="entry name" value="NUDIX_Hydrolase"/>
    <property type="match status" value="1"/>
</dbReference>
<name>A0A3B0QKV2_9ZZZZ</name>
<evidence type="ECO:0000313" key="3">
    <source>
        <dbReference type="EMBL" id="VAV82464.1"/>
    </source>
</evidence>
<evidence type="ECO:0000256" key="1">
    <source>
        <dbReference type="ARBA" id="ARBA00022801"/>
    </source>
</evidence>
<gene>
    <name evidence="3" type="ORF">MNBD_BACTEROID02-123</name>
</gene>
<keyword evidence="1 3" id="KW-0378">Hydrolase</keyword>
<accession>A0A3B0QKV2</accession>
<dbReference type="EC" id="3.6.-.-" evidence="3"/>
<organism evidence="3">
    <name type="scientific">hydrothermal vent metagenome</name>
    <dbReference type="NCBI Taxonomy" id="652676"/>
    <lineage>
        <taxon>unclassified sequences</taxon>
        <taxon>metagenomes</taxon>
        <taxon>ecological metagenomes</taxon>
    </lineage>
</organism>
<reference evidence="3" key="1">
    <citation type="submission" date="2018-06" db="EMBL/GenBank/DDBJ databases">
        <authorList>
            <person name="Zhirakovskaya E."/>
        </authorList>
    </citation>
    <scope>NUCLEOTIDE SEQUENCE</scope>
</reference>